<dbReference type="Proteomes" id="UP000015105">
    <property type="component" value="Chromosome 2D"/>
</dbReference>
<evidence type="ECO:0000256" key="6">
    <source>
        <dbReference type="ARBA" id="ARBA00023054"/>
    </source>
</evidence>
<dbReference type="GeneID" id="109769818"/>
<dbReference type="AlphaFoldDB" id="A0A453DKV4"/>
<keyword evidence="4" id="KW-0547">Nucleotide-binding</keyword>
<evidence type="ECO:0000256" key="1">
    <source>
        <dbReference type="ARBA" id="ARBA00008894"/>
    </source>
</evidence>
<keyword evidence="2" id="KW-0433">Leucine-rich repeat</keyword>
<dbReference type="InterPro" id="IPR027417">
    <property type="entry name" value="P-loop_NTPase"/>
</dbReference>
<dbReference type="InterPro" id="IPR042197">
    <property type="entry name" value="Apaf_helical"/>
</dbReference>
<evidence type="ECO:0000313" key="11">
    <source>
        <dbReference type="EnsemblPlants" id="AET2Gv21289200.1"/>
    </source>
</evidence>
<comment type="similarity">
    <text evidence="1">Belongs to the disease resistance NB-LRR family.</text>
</comment>
<reference evidence="11" key="4">
    <citation type="submission" date="2019-03" db="UniProtKB">
        <authorList>
            <consortium name="EnsemblPlants"/>
        </authorList>
    </citation>
    <scope>IDENTIFICATION</scope>
</reference>
<evidence type="ECO:0000256" key="2">
    <source>
        <dbReference type="ARBA" id="ARBA00022614"/>
    </source>
</evidence>
<dbReference type="OMA" id="DCHAFIS"/>
<dbReference type="EnsemblPlants" id="AET2Gv21289200.4">
    <property type="protein sequence ID" value="AET2Gv21289200.4"/>
    <property type="gene ID" value="AET2Gv21289200"/>
</dbReference>
<name>A0A453DKV4_AEGTS</name>
<evidence type="ECO:0000259" key="8">
    <source>
        <dbReference type="Pfam" id="PF18052"/>
    </source>
</evidence>
<sequence>MTGIMVSASTGAMNSLLGKLTTLMGEQFAKMKNLRKEVKYIRDELGSMKDALGRLADVDEPDPQTKSWRNTLRELSYDIEDIIDDFIQNIGEKDKKSGFVRKTIRRLKTSRARHRIAGQIEEIKKLVHETSDRHRRYDLDKIIPQSSNVVAIDPRVKTLYEKAANLVGMEGPKNELVDWLIDEEKQLKVVSVVGFGGLGKTTLANVVYQRLKGDFAYGAFVPVSQTPNIPNLLRSLLSQLGTQPPIDACDSHLIDKLRECLQTKRYLIIIDDLWDVSAWEFIKCAFPENDLASRVIVTTRSLQVARACCSPHNEYILQMKPLSNEDSRMLFFGRIFGSEDICPYHLRDVSVDILKKCGGLPLAIISIAGLLASEGPKEEEWEHVRNSLGSMSGTKLTLNGMRQILNLSYKHLPSHLKTCLLYLAMYPEDYTIDRSDLERQWLAEGFISKETGQDVEKNARTYFNELVNRSLVQPVEFDCEGAVTECKVHDMMLDLILLKCKEENFLSIVDGSEAITEEEYKVRRLSLRLIDSDNGILPENISLSQVRSVMIFGPSGKIPPLSKFKFLRVLFVKNHSTMDLTGMNELYQLRYVMTGYGLQLPRQIRGLQQLETLDTNNSSIPTDIVHLPHLSHLDIGYRCKLPDGIGNMKSLRFLRVFHLNFETNSLDNYKGLGELTNMRNLSLSGKCGDEDAGVRRMDVLCTSLRKLCKLESLYIDSIQGCMDGLSLAPCSLQRLHCGTFDWWGCWFSRVPNWTRQLHNLRELQFQVAELLDDGVGILGGLPHLVDLGLYVRRSPKQMIIIDGRGAFPVLKHFDIGLSRASYLIFQSGAMPMVQRLGLTFKMDVQKQNGAGPAGIEHLAALEEVSANITACFVATESEKTCAESAFRSIVDRHPDNPRTVVRFYPWQFFMGD</sequence>
<reference evidence="11" key="5">
    <citation type="journal article" date="2021" name="G3 (Bethesda)">
        <title>Aegilops tauschii genome assembly Aet v5.0 features greater sequence contiguity and improved annotation.</title>
        <authorList>
            <person name="Wang L."/>
            <person name="Zhu T."/>
            <person name="Rodriguez J.C."/>
            <person name="Deal K.R."/>
            <person name="Dubcovsky J."/>
            <person name="McGuire P.E."/>
            <person name="Lux T."/>
            <person name="Spannagl M."/>
            <person name="Mayer K.F.X."/>
            <person name="Baldrich P."/>
            <person name="Meyers B.C."/>
            <person name="Huo N."/>
            <person name="Gu Y.Q."/>
            <person name="Zhou H."/>
            <person name="Devos K.M."/>
            <person name="Bennetzen J.L."/>
            <person name="Unver T."/>
            <person name="Budak H."/>
            <person name="Gulick P.J."/>
            <person name="Galiba G."/>
            <person name="Kalapos B."/>
            <person name="Nelson D.R."/>
            <person name="Li P."/>
            <person name="You F.M."/>
            <person name="Luo M.C."/>
            <person name="Dvorak J."/>
        </authorList>
    </citation>
    <scope>NUCLEOTIDE SEQUENCE [LARGE SCALE GENOMIC DNA]</scope>
    <source>
        <strain evidence="11">cv. AL8/78</strain>
    </source>
</reference>
<dbReference type="Pfam" id="PF23559">
    <property type="entry name" value="WHD_DRP"/>
    <property type="match status" value="1"/>
</dbReference>
<dbReference type="FunFam" id="3.40.50.300:FF:001091">
    <property type="entry name" value="Probable disease resistance protein At1g61300"/>
    <property type="match status" value="1"/>
</dbReference>
<feature type="domain" description="Disease resistance R13L4/SHOC-2-like LRR" evidence="10">
    <location>
        <begin position="545"/>
        <end position="898"/>
    </location>
</feature>
<dbReference type="SUPFAM" id="SSF52540">
    <property type="entry name" value="P-loop containing nucleoside triphosphate hydrolases"/>
    <property type="match status" value="1"/>
</dbReference>
<dbReference type="CDD" id="cd14798">
    <property type="entry name" value="RX-CC_like"/>
    <property type="match status" value="1"/>
</dbReference>
<evidence type="ECO:0000256" key="5">
    <source>
        <dbReference type="ARBA" id="ARBA00022821"/>
    </source>
</evidence>
<evidence type="ECO:0000256" key="4">
    <source>
        <dbReference type="ARBA" id="ARBA00022741"/>
    </source>
</evidence>
<evidence type="ECO:0000256" key="3">
    <source>
        <dbReference type="ARBA" id="ARBA00022737"/>
    </source>
</evidence>
<dbReference type="InterPro" id="IPR032675">
    <property type="entry name" value="LRR_dom_sf"/>
</dbReference>
<dbReference type="OrthoDB" id="605080at2759"/>
<dbReference type="InterPro" id="IPR041118">
    <property type="entry name" value="Rx_N"/>
</dbReference>
<dbReference type="GO" id="GO:0002758">
    <property type="term" value="P:innate immune response-activating signaling pathway"/>
    <property type="evidence" value="ECO:0007669"/>
    <property type="project" value="UniProtKB-ARBA"/>
</dbReference>
<dbReference type="Gene3D" id="3.80.10.10">
    <property type="entry name" value="Ribonuclease Inhibitor"/>
    <property type="match status" value="1"/>
</dbReference>
<evidence type="ECO:0000259" key="9">
    <source>
        <dbReference type="Pfam" id="PF23559"/>
    </source>
</evidence>
<keyword evidence="5" id="KW-0611">Plant defense</keyword>
<feature type="domain" description="Disease resistance protein winged helix" evidence="9">
    <location>
        <begin position="425"/>
        <end position="496"/>
    </location>
</feature>
<reference evidence="12" key="2">
    <citation type="journal article" date="2017" name="Nat. Plants">
        <title>The Aegilops tauschii genome reveals multiple impacts of transposons.</title>
        <authorList>
            <person name="Zhao G."/>
            <person name="Zou C."/>
            <person name="Li K."/>
            <person name="Wang K."/>
            <person name="Li T."/>
            <person name="Gao L."/>
            <person name="Zhang X."/>
            <person name="Wang H."/>
            <person name="Yang Z."/>
            <person name="Liu X."/>
            <person name="Jiang W."/>
            <person name="Mao L."/>
            <person name="Kong X."/>
            <person name="Jiao Y."/>
            <person name="Jia J."/>
        </authorList>
    </citation>
    <scope>NUCLEOTIDE SEQUENCE [LARGE SCALE GENOMIC DNA]</scope>
    <source>
        <strain evidence="12">cv. AL8/78</strain>
    </source>
</reference>
<feature type="domain" description="NB-ARC" evidence="7">
    <location>
        <begin position="170"/>
        <end position="331"/>
    </location>
</feature>
<dbReference type="KEGG" id="ats:109769818"/>
<dbReference type="InterPro" id="IPR036388">
    <property type="entry name" value="WH-like_DNA-bd_sf"/>
</dbReference>
<dbReference type="GO" id="GO:0009626">
    <property type="term" value="P:plant-type hypersensitive response"/>
    <property type="evidence" value="ECO:0007669"/>
    <property type="project" value="UniProtKB-ARBA"/>
</dbReference>
<dbReference type="InterPro" id="IPR055414">
    <property type="entry name" value="LRR_R13L4/SHOC2-like"/>
</dbReference>
<dbReference type="SUPFAM" id="SSF52047">
    <property type="entry name" value="RNI-like"/>
    <property type="match status" value="1"/>
</dbReference>
<reference evidence="12" key="1">
    <citation type="journal article" date="2014" name="Science">
        <title>Ancient hybridizations among the ancestral genomes of bread wheat.</title>
        <authorList>
            <consortium name="International Wheat Genome Sequencing Consortium,"/>
            <person name="Marcussen T."/>
            <person name="Sandve S.R."/>
            <person name="Heier L."/>
            <person name="Spannagl M."/>
            <person name="Pfeifer M."/>
            <person name="Jakobsen K.S."/>
            <person name="Wulff B.B."/>
            <person name="Steuernagel B."/>
            <person name="Mayer K.F."/>
            <person name="Olsen O.A."/>
        </authorList>
    </citation>
    <scope>NUCLEOTIDE SEQUENCE [LARGE SCALE GENOMIC DNA]</scope>
    <source>
        <strain evidence="12">cv. AL8/78</strain>
    </source>
</reference>
<keyword evidence="12" id="KW-1185">Reference proteome</keyword>
<dbReference type="FunFam" id="1.10.10.10:FF:000322">
    <property type="entry name" value="Probable disease resistance protein At1g63360"/>
    <property type="match status" value="1"/>
</dbReference>
<dbReference type="Gene3D" id="1.20.5.4130">
    <property type="match status" value="1"/>
</dbReference>
<dbReference type="GO" id="GO:0042742">
    <property type="term" value="P:defense response to bacterium"/>
    <property type="evidence" value="ECO:0007669"/>
    <property type="project" value="UniProtKB-ARBA"/>
</dbReference>
<dbReference type="Pfam" id="PF23598">
    <property type="entry name" value="LRR_14"/>
    <property type="match status" value="1"/>
</dbReference>
<feature type="domain" description="Disease resistance N-terminal" evidence="8">
    <location>
        <begin position="12"/>
        <end position="100"/>
    </location>
</feature>
<dbReference type="PANTHER" id="PTHR23155:SF906">
    <property type="entry name" value="OS08G0205100 PROTEIN"/>
    <property type="match status" value="1"/>
</dbReference>
<keyword evidence="3" id="KW-0677">Repeat</keyword>
<dbReference type="PRINTS" id="PR00364">
    <property type="entry name" value="DISEASERSIST"/>
</dbReference>
<dbReference type="Pfam" id="PF18052">
    <property type="entry name" value="Rx_N"/>
    <property type="match status" value="1"/>
</dbReference>
<dbReference type="Gene3D" id="3.40.50.300">
    <property type="entry name" value="P-loop containing nucleotide triphosphate hydrolases"/>
    <property type="match status" value="1"/>
</dbReference>
<dbReference type="EnsemblPlants" id="AET2Gv21289200.1">
    <property type="protein sequence ID" value="AET2Gv21289200.1"/>
    <property type="gene ID" value="AET2Gv21289200"/>
</dbReference>
<evidence type="ECO:0000259" key="7">
    <source>
        <dbReference type="Pfam" id="PF00931"/>
    </source>
</evidence>
<evidence type="ECO:0000259" key="10">
    <source>
        <dbReference type="Pfam" id="PF23598"/>
    </source>
</evidence>
<dbReference type="RefSeq" id="XP_020184119.2">
    <property type="nucleotide sequence ID" value="XM_020328530.4"/>
</dbReference>
<dbReference type="EnsemblPlants" id="AET2Gv21289200.2">
    <property type="protein sequence ID" value="AET2Gv21289200.2"/>
    <property type="gene ID" value="AET2Gv21289200"/>
</dbReference>
<dbReference type="GO" id="GO:0043531">
    <property type="term" value="F:ADP binding"/>
    <property type="evidence" value="ECO:0007669"/>
    <property type="project" value="InterPro"/>
</dbReference>
<dbReference type="InterPro" id="IPR002182">
    <property type="entry name" value="NB-ARC"/>
</dbReference>
<dbReference type="InterPro" id="IPR044974">
    <property type="entry name" value="Disease_R_plants"/>
</dbReference>
<dbReference type="Gene3D" id="1.10.10.10">
    <property type="entry name" value="Winged helix-like DNA-binding domain superfamily/Winged helix DNA-binding domain"/>
    <property type="match status" value="1"/>
</dbReference>
<dbReference type="InterPro" id="IPR038005">
    <property type="entry name" value="RX-like_CC"/>
</dbReference>
<dbReference type="Pfam" id="PF00931">
    <property type="entry name" value="NB-ARC"/>
    <property type="match status" value="1"/>
</dbReference>
<protein>
    <recommendedName>
        <fullName evidence="13">Disease resistance protein RPM1</fullName>
    </recommendedName>
</protein>
<dbReference type="PANTHER" id="PTHR23155">
    <property type="entry name" value="DISEASE RESISTANCE PROTEIN RP"/>
    <property type="match status" value="1"/>
</dbReference>
<dbReference type="Gramene" id="AET2Gv21289200.2">
    <property type="protein sequence ID" value="AET2Gv21289200.2"/>
    <property type="gene ID" value="AET2Gv21289200"/>
</dbReference>
<reference evidence="11" key="3">
    <citation type="journal article" date="2017" name="Nature">
        <title>Genome sequence of the progenitor of the wheat D genome Aegilops tauschii.</title>
        <authorList>
            <person name="Luo M.C."/>
            <person name="Gu Y.Q."/>
            <person name="Puiu D."/>
            <person name="Wang H."/>
            <person name="Twardziok S.O."/>
            <person name="Deal K.R."/>
            <person name="Huo N."/>
            <person name="Zhu T."/>
            <person name="Wang L."/>
            <person name="Wang Y."/>
            <person name="McGuire P.E."/>
            <person name="Liu S."/>
            <person name="Long H."/>
            <person name="Ramasamy R.K."/>
            <person name="Rodriguez J.C."/>
            <person name="Van S.L."/>
            <person name="Yuan L."/>
            <person name="Wang Z."/>
            <person name="Xia Z."/>
            <person name="Xiao L."/>
            <person name="Anderson O.D."/>
            <person name="Ouyang S."/>
            <person name="Liang Y."/>
            <person name="Zimin A.V."/>
            <person name="Pertea G."/>
            <person name="Qi P."/>
            <person name="Bennetzen J.L."/>
            <person name="Dai X."/>
            <person name="Dawson M.W."/>
            <person name="Muller H.G."/>
            <person name="Kugler K."/>
            <person name="Rivarola-Duarte L."/>
            <person name="Spannagl M."/>
            <person name="Mayer K.F.X."/>
            <person name="Lu F.H."/>
            <person name="Bevan M.W."/>
            <person name="Leroy P."/>
            <person name="Li P."/>
            <person name="You F.M."/>
            <person name="Sun Q."/>
            <person name="Liu Z."/>
            <person name="Lyons E."/>
            <person name="Wicker T."/>
            <person name="Salzberg S.L."/>
            <person name="Devos K.M."/>
            <person name="Dvorak J."/>
        </authorList>
    </citation>
    <scope>NUCLEOTIDE SEQUENCE [LARGE SCALE GENOMIC DNA]</scope>
    <source>
        <strain evidence="11">cv. AL8/78</strain>
    </source>
</reference>
<dbReference type="InterPro" id="IPR058922">
    <property type="entry name" value="WHD_DRP"/>
</dbReference>
<proteinExistence type="inferred from homology"/>
<keyword evidence="6" id="KW-0175">Coiled coil</keyword>
<dbReference type="STRING" id="200361.A0A453DKV4"/>
<dbReference type="Gene3D" id="1.10.8.430">
    <property type="entry name" value="Helical domain of apoptotic protease-activating factors"/>
    <property type="match status" value="1"/>
</dbReference>
<dbReference type="Gramene" id="AET2Gv21289200.4">
    <property type="protein sequence ID" value="AET2Gv21289200.4"/>
    <property type="gene ID" value="AET2Gv21289200"/>
</dbReference>
<evidence type="ECO:0000313" key="12">
    <source>
        <dbReference type="Proteomes" id="UP000015105"/>
    </source>
</evidence>
<dbReference type="Gramene" id="AET2Gv21289200.1">
    <property type="protein sequence ID" value="AET2Gv21289200.1"/>
    <property type="gene ID" value="AET2Gv21289200"/>
</dbReference>
<organism evidence="11 12">
    <name type="scientific">Aegilops tauschii subsp. strangulata</name>
    <name type="common">Goatgrass</name>
    <dbReference type="NCBI Taxonomy" id="200361"/>
    <lineage>
        <taxon>Eukaryota</taxon>
        <taxon>Viridiplantae</taxon>
        <taxon>Streptophyta</taxon>
        <taxon>Embryophyta</taxon>
        <taxon>Tracheophyta</taxon>
        <taxon>Spermatophyta</taxon>
        <taxon>Magnoliopsida</taxon>
        <taxon>Liliopsida</taxon>
        <taxon>Poales</taxon>
        <taxon>Poaceae</taxon>
        <taxon>BOP clade</taxon>
        <taxon>Pooideae</taxon>
        <taxon>Triticodae</taxon>
        <taxon>Triticeae</taxon>
        <taxon>Triticinae</taxon>
        <taxon>Aegilops</taxon>
    </lineage>
</organism>
<accession>A0A453DKV4</accession>
<evidence type="ECO:0008006" key="13">
    <source>
        <dbReference type="Google" id="ProtNLM"/>
    </source>
</evidence>